<dbReference type="EMBL" id="AFYH01260830">
    <property type="status" value="NOT_ANNOTATED_CDS"/>
    <property type="molecule type" value="Genomic_DNA"/>
</dbReference>
<accession>H3A043</accession>
<proteinExistence type="predicted"/>
<dbReference type="HOGENOM" id="CLU_062834_2_1_1"/>
<organism evidence="2 3">
    <name type="scientific">Latimeria chalumnae</name>
    <name type="common">Coelacanth</name>
    <dbReference type="NCBI Taxonomy" id="7897"/>
    <lineage>
        <taxon>Eukaryota</taxon>
        <taxon>Metazoa</taxon>
        <taxon>Chordata</taxon>
        <taxon>Craniata</taxon>
        <taxon>Vertebrata</taxon>
        <taxon>Euteleostomi</taxon>
        <taxon>Coelacanthiformes</taxon>
        <taxon>Coelacanthidae</taxon>
        <taxon>Latimeria</taxon>
    </lineage>
</organism>
<reference evidence="2" key="2">
    <citation type="submission" date="2025-08" db="UniProtKB">
        <authorList>
            <consortium name="Ensembl"/>
        </authorList>
    </citation>
    <scope>IDENTIFICATION</scope>
</reference>
<dbReference type="InterPro" id="IPR004244">
    <property type="entry name" value="Transposase_22"/>
</dbReference>
<dbReference type="GeneTree" id="ENSGT01140000284336"/>
<sequence length="204" mass="23586">TDIKTDVKKIFTLLQKVAEDVIDLKSTIQSLQNSFEELIKRTTEFEQRISDIDDQSVSQDKEMSLLQLILVTEGVEKGNPVAFLRKTIPELLNLAEDIWINVEWAYRSLAPKPAPNQCPRPFIVKFLCFPIKEQILCVARTMGNLQWQGNKISVFPDFSSELQNKRQKFSTIHNILREKNSKYGLFYPASLKIFLNDQTQTFTD</sequence>
<protein>
    <recommendedName>
        <fullName evidence="4">L1 transposable element RRM domain-containing protein</fullName>
    </recommendedName>
</protein>
<dbReference type="PANTHER" id="PTHR11505">
    <property type="entry name" value="L1 TRANSPOSABLE ELEMENT-RELATED"/>
    <property type="match status" value="1"/>
</dbReference>
<dbReference type="InterPro" id="IPR042566">
    <property type="entry name" value="L1_C"/>
</dbReference>
<dbReference type="Proteomes" id="UP000008672">
    <property type="component" value="Unassembled WGS sequence"/>
</dbReference>
<keyword evidence="1" id="KW-0175">Coiled coil</keyword>
<evidence type="ECO:0008006" key="4">
    <source>
        <dbReference type="Google" id="ProtNLM"/>
    </source>
</evidence>
<dbReference type="AlphaFoldDB" id="H3A043"/>
<reference evidence="3" key="1">
    <citation type="submission" date="2011-08" db="EMBL/GenBank/DDBJ databases">
        <title>The draft genome of Latimeria chalumnae.</title>
        <authorList>
            <person name="Di Palma F."/>
            <person name="Alfoldi J."/>
            <person name="Johnson J."/>
            <person name="Berlin A."/>
            <person name="Gnerre S."/>
            <person name="Jaffe D."/>
            <person name="MacCallum I."/>
            <person name="Young S."/>
            <person name="Walker B.J."/>
            <person name="Lander E."/>
            <person name="Lindblad-Toh K."/>
        </authorList>
    </citation>
    <scope>NUCLEOTIDE SEQUENCE [LARGE SCALE GENOMIC DNA]</scope>
    <source>
        <strain evidence="3">Wild caught</strain>
    </source>
</reference>
<dbReference type="STRING" id="7897.ENSLACP00000003014"/>
<reference evidence="2" key="3">
    <citation type="submission" date="2025-09" db="UniProtKB">
        <authorList>
            <consortium name="Ensembl"/>
        </authorList>
    </citation>
    <scope>IDENTIFICATION</scope>
</reference>
<feature type="coiled-coil region" evidence="1">
    <location>
        <begin position="14"/>
        <end position="48"/>
    </location>
</feature>
<keyword evidence="3" id="KW-1185">Reference proteome</keyword>
<evidence type="ECO:0000313" key="2">
    <source>
        <dbReference type="Ensembl" id="ENSLACP00000003014.1"/>
    </source>
</evidence>
<evidence type="ECO:0000256" key="1">
    <source>
        <dbReference type="SAM" id="Coils"/>
    </source>
</evidence>
<dbReference type="InParanoid" id="H3A043"/>
<name>H3A043_LATCH</name>
<dbReference type="Gene3D" id="3.30.250.20">
    <property type="entry name" value="L1 transposable element, C-terminal domain"/>
    <property type="match status" value="1"/>
</dbReference>
<dbReference type="Gene3D" id="3.30.70.1820">
    <property type="entry name" value="L1 transposable element, RRM domain"/>
    <property type="match status" value="1"/>
</dbReference>
<evidence type="ECO:0000313" key="3">
    <source>
        <dbReference type="Proteomes" id="UP000008672"/>
    </source>
</evidence>
<dbReference type="Ensembl" id="ENSLACT00000003040.1">
    <property type="protein sequence ID" value="ENSLACP00000003014.1"/>
    <property type="gene ID" value="ENSLACG00000002697.1"/>
</dbReference>